<accession>A0A0L6V884</accession>
<dbReference type="EMBL" id="LAVV01007129">
    <property type="protein sequence ID" value="KNZ57011.1"/>
    <property type="molecule type" value="Genomic_DNA"/>
</dbReference>
<keyword evidence="2" id="KW-1185">Reference proteome</keyword>
<organism evidence="1 2">
    <name type="scientific">Puccinia sorghi</name>
    <dbReference type="NCBI Taxonomy" id="27349"/>
    <lineage>
        <taxon>Eukaryota</taxon>
        <taxon>Fungi</taxon>
        <taxon>Dikarya</taxon>
        <taxon>Basidiomycota</taxon>
        <taxon>Pucciniomycotina</taxon>
        <taxon>Pucciniomycetes</taxon>
        <taxon>Pucciniales</taxon>
        <taxon>Pucciniaceae</taxon>
        <taxon>Puccinia</taxon>
    </lineage>
</organism>
<dbReference type="AlphaFoldDB" id="A0A0L6V884"/>
<proteinExistence type="predicted"/>
<evidence type="ECO:0000313" key="1">
    <source>
        <dbReference type="EMBL" id="KNZ57011.1"/>
    </source>
</evidence>
<dbReference type="VEuPathDB" id="FungiDB:VP01_2263g4"/>
<sequence length="250" mass="28326">IDTKTPATPHPQLCPSPRNLFPSSTISNQRLIGTMLPLLSISEKGFQVASPTNLHLPVNNSKCFNNGFIKTLNSKVAIMKRYKKYSLKYKSPKICPSKPVTPSNSTSSFKLQRTTKIALFRNRECQINLKECFRRKKEGLCLYCGGQRELDSCSRRITFLSSLILQINLTGQSLTLTERTSFPVSLVSSLKEPSFWISKKSKWTFIFSIFPSFKCETVLDAPGMDETIVGHDFLIHWNPDVDWQEGVINL</sequence>
<feature type="non-terminal residue" evidence="1">
    <location>
        <position position="1"/>
    </location>
</feature>
<comment type="caution">
    <text evidence="1">The sequence shown here is derived from an EMBL/GenBank/DDBJ whole genome shotgun (WGS) entry which is preliminary data.</text>
</comment>
<protein>
    <submittedName>
        <fullName evidence="1">Uncharacterized protein</fullName>
    </submittedName>
</protein>
<reference evidence="1 2" key="1">
    <citation type="submission" date="2015-08" db="EMBL/GenBank/DDBJ databases">
        <title>Next Generation Sequencing and Analysis of the Genome of Puccinia sorghi L Schw, the Causal Agent of Maize Common Rust.</title>
        <authorList>
            <person name="Rochi L."/>
            <person name="Burguener G."/>
            <person name="Darino M."/>
            <person name="Turjanski A."/>
            <person name="Kreff E."/>
            <person name="Dieguez M.J."/>
            <person name="Sacco F."/>
        </authorList>
    </citation>
    <scope>NUCLEOTIDE SEQUENCE [LARGE SCALE GENOMIC DNA]</scope>
    <source>
        <strain evidence="1 2">RO10H11247</strain>
    </source>
</reference>
<evidence type="ECO:0000313" key="2">
    <source>
        <dbReference type="Proteomes" id="UP000037035"/>
    </source>
</evidence>
<gene>
    <name evidence="1" type="ORF">VP01_2263g4</name>
</gene>
<dbReference type="Proteomes" id="UP000037035">
    <property type="component" value="Unassembled WGS sequence"/>
</dbReference>
<name>A0A0L6V884_9BASI</name>